<accession>A0ABU6VSN4</accession>
<dbReference type="Proteomes" id="UP001341840">
    <property type="component" value="Unassembled WGS sequence"/>
</dbReference>
<proteinExistence type="predicted"/>
<organism evidence="1 2">
    <name type="scientific">Stylosanthes scabra</name>
    <dbReference type="NCBI Taxonomy" id="79078"/>
    <lineage>
        <taxon>Eukaryota</taxon>
        <taxon>Viridiplantae</taxon>
        <taxon>Streptophyta</taxon>
        <taxon>Embryophyta</taxon>
        <taxon>Tracheophyta</taxon>
        <taxon>Spermatophyta</taxon>
        <taxon>Magnoliopsida</taxon>
        <taxon>eudicotyledons</taxon>
        <taxon>Gunneridae</taxon>
        <taxon>Pentapetalae</taxon>
        <taxon>rosids</taxon>
        <taxon>fabids</taxon>
        <taxon>Fabales</taxon>
        <taxon>Fabaceae</taxon>
        <taxon>Papilionoideae</taxon>
        <taxon>50 kb inversion clade</taxon>
        <taxon>dalbergioids sensu lato</taxon>
        <taxon>Dalbergieae</taxon>
        <taxon>Pterocarpus clade</taxon>
        <taxon>Stylosanthes</taxon>
    </lineage>
</organism>
<keyword evidence="2" id="KW-1185">Reference proteome</keyword>
<dbReference type="EMBL" id="JASCZI010152485">
    <property type="protein sequence ID" value="MED6176211.1"/>
    <property type="molecule type" value="Genomic_DNA"/>
</dbReference>
<comment type="caution">
    <text evidence="1">The sequence shown here is derived from an EMBL/GenBank/DDBJ whole genome shotgun (WGS) entry which is preliminary data.</text>
</comment>
<sequence length="130" mass="14411">MIAAKIACLRGVLQSLEGLDGIGSQNYAETPDNATMVVAGIDGIAVDFDPLHCLLRLEAWVGPHRLHLAAVGVHFLPFCNDCHVVRYNVFNPYFFSFHDCMNQNCSCHCYFRFVPGWNKGVNDKLLPSPG</sequence>
<evidence type="ECO:0000313" key="2">
    <source>
        <dbReference type="Proteomes" id="UP001341840"/>
    </source>
</evidence>
<reference evidence="1 2" key="1">
    <citation type="journal article" date="2023" name="Plants (Basel)">
        <title>Bridging the Gap: Combining Genomics and Transcriptomics Approaches to Understand Stylosanthes scabra, an Orphan Legume from the Brazilian Caatinga.</title>
        <authorList>
            <person name="Ferreira-Neto J.R.C."/>
            <person name="da Silva M.D."/>
            <person name="Binneck E."/>
            <person name="de Melo N.F."/>
            <person name="da Silva R.H."/>
            <person name="de Melo A.L.T.M."/>
            <person name="Pandolfi V."/>
            <person name="Bustamante F.O."/>
            <person name="Brasileiro-Vidal A.C."/>
            <person name="Benko-Iseppon A.M."/>
        </authorList>
    </citation>
    <scope>NUCLEOTIDE SEQUENCE [LARGE SCALE GENOMIC DNA]</scope>
    <source>
        <tissue evidence="1">Leaves</tissue>
    </source>
</reference>
<evidence type="ECO:0000313" key="1">
    <source>
        <dbReference type="EMBL" id="MED6176211.1"/>
    </source>
</evidence>
<gene>
    <name evidence="1" type="ORF">PIB30_085899</name>
</gene>
<name>A0ABU6VSN4_9FABA</name>
<protein>
    <submittedName>
        <fullName evidence="1">Uncharacterized protein</fullName>
    </submittedName>
</protein>